<protein>
    <recommendedName>
        <fullName evidence="3">Thioredoxin</fullName>
    </recommendedName>
</protein>
<dbReference type="NCBIfam" id="NF040730">
    <property type="entry name" value="CxCC_doxin"/>
    <property type="match status" value="1"/>
</dbReference>
<proteinExistence type="predicted"/>
<dbReference type="RefSeq" id="WP_003483328.1">
    <property type="nucleotide sequence ID" value="NZ_JXSU01000008.1"/>
</dbReference>
<evidence type="ECO:0000313" key="1">
    <source>
        <dbReference type="EMBL" id="KIS22150.1"/>
    </source>
</evidence>
<accession>A0A0D1BPN3</accession>
<evidence type="ECO:0000313" key="2">
    <source>
        <dbReference type="Proteomes" id="UP000032250"/>
    </source>
</evidence>
<dbReference type="HOGENOM" id="CLU_191308_0_0_9"/>
<organism evidence="1 2">
    <name type="scientific">Clostridium botulinum B2 450</name>
    <dbReference type="NCBI Taxonomy" id="1379739"/>
    <lineage>
        <taxon>Bacteria</taxon>
        <taxon>Bacillati</taxon>
        <taxon>Bacillota</taxon>
        <taxon>Clostridia</taxon>
        <taxon>Eubacteriales</taxon>
        <taxon>Clostridiaceae</taxon>
        <taxon>Clostridium</taxon>
    </lineage>
</organism>
<comment type="caution">
    <text evidence="1">The sequence shown here is derived from an EMBL/GenBank/DDBJ whole genome shotgun (WGS) entry which is preliminary data.</text>
</comment>
<gene>
    <name evidence="1" type="ORF">N495_16855</name>
</gene>
<reference evidence="1 2" key="1">
    <citation type="submission" date="2014-06" db="EMBL/GenBank/DDBJ databases">
        <title>Genome characterization of distinct group I Clostridium botulinum lineages.</title>
        <authorList>
            <person name="Giordani F."/>
            <person name="Anselmo A."/>
            <person name="Fillo S."/>
            <person name="Palozzi A.M."/>
            <person name="Fortunato A."/>
            <person name="Gentile B."/>
            <person name="Ciammaruconi A."/>
            <person name="Anniballi F."/>
            <person name="De Medici D."/>
            <person name="Lista F."/>
        </authorList>
    </citation>
    <scope>NUCLEOTIDE SEQUENCE [LARGE SCALE GENOMIC DNA]</scope>
    <source>
        <strain evidence="1 2">B2 450</strain>
    </source>
</reference>
<name>A0A0D1BPN3_CLOBO</name>
<dbReference type="EMBL" id="JXSU01000008">
    <property type="protein sequence ID" value="KIS22150.1"/>
    <property type="molecule type" value="Genomic_DNA"/>
</dbReference>
<dbReference type="OrthoDB" id="5518971at2"/>
<dbReference type="PATRIC" id="fig|1379739.3.peg.3771"/>
<sequence>MKKILVEFVNTCPCCDEYSEFVKEVCSKYSDEVECKIYYAGKDIDYIKKYGMILKGTLIVNEKKKIDKLSKEIIESEIEKAIGDNK</sequence>
<dbReference type="AlphaFoldDB" id="A0A0D1BPN3"/>
<evidence type="ECO:0008006" key="3">
    <source>
        <dbReference type="Google" id="ProtNLM"/>
    </source>
</evidence>
<dbReference type="Proteomes" id="UP000032250">
    <property type="component" value="Unassembled WGS sequence"/>
</dbReference>